<feature type="domain" description="Ribulose bisphosphate carboxylase large subunit ferrodoxin-like N-terminal" evidence="5">
    <location>
        <begin position="19"/>
        <end position="131"/>
    </location>
</feature>
<dbReference type="GO" id="GO:0000287">
    <property type="term" value="F:magnesium ion binding"/>
    <property type="evidence" value="ECO:0007669"/>
    <property type="project" value="InterPro"/>
</dbReference>
<evidence type="ECO:0000256" key="1">
    <source>
        <dbReference type="ARBA" id="ARBA00001946"/>
    </source>
</evidence>
<organism evidence="6">
    <name type="scientific">hydrothermal vent metagenome</name>
    <dbReference type="NCBI Taxonomy" id="652676"/>
    <lineage>
        <taxon>unclassified sequences</taxon>
        <taxon>metagenomes</taxon>
        <taxon>ecological metagenomes</taxon>
    </lineage>
</organism>
<dbReference type="Pfam" id="PF00016">
    <property type="entry name" value="RuBisCO_large"/>
    <property type="match status" value="1"/>
</dbReference>
<dbReference type="SUPFAM" id="SSF54966">
    <property type="entry name" value="RuBisCO, large subunit, small (N-terminal) domain"/>
    <property type="match status" value="1"/>
</dbReference>
<dbReference type="PROSITE" id="PS00157">
    <property type="entry name" value="RUBISCO_LARGE"/>
    <property type="match status" value="1"/>
</dbReference>
<evidence type="ECO:0000313" key="6">
    <source>
        <dbReference type="EMBL" id="VAW07311.1"/>
    </source>
</evidence>
<dbReference type="AlphaFoldDB" id="A0A3B0SM16"/>
<evidence type="ECO:0000256" key="3">
    <source>
        <dbReference type="ARBA" id="ARBA00022842"/>
    </source>
</evidence>
<dbReference type="Pfam" id="PF02788">
    <property type="entry name" value="RuBisCO_large_N"/>
    <property type="match status" value="1"/>
</dbReference>
<keyword evidence="2" id="KW-0479">Metal-binding</keyword>
<dbReference type="SFLD" id="SFLDG00301">
    <property type="entry name" value="RuBisCO-like_proteins"/>
    <property type="match status" value="1"/>
</dbReference>
<gene>
    <name evidence="6" type="ORF">MNBD_ACTINO02-2618</name>
</gene>
<dbReference type="InterPro" id="IPR017443">
    <property type="entry name" value="RuBisCO_lsu_fd_N"/>
</dbReference>
<dbReference type="InterPro" id="IPR000685">
    <property type="entry name" value="RuBisCO_lsu_C"/>
</dbReference>
<sequence>MTDPAPRIVAKYLVETPQPLDRAAEILAGEQSSGTFVAVPGETAELVARHGARVESLVELDSSAVPSLAGSKPANETPGTPVYRRAEVIISFPFENVGASLPNLITTIAGNLYELSPFSGLRLVDFTVPDAFGNAYPGPRFGIAGTRRLTGVTDRPVIGTIVKPSVGMSPDETATLVRELVDAGVDFIKDDELIADPPYSPLTQRVDAVMEVITDHADRTGKKVMFAFNITGDIDQMLQRNELVRRAGGTCVMVSVNSVGIAGVTHLASRSGLVIHAHRNGWGALTRFPYLGIDFVAYQKIWRLAGVDHLHVNGLHNKFWEPDSSVIASAKALLTPLLGGHEVMPVVSSKQWGGLAPETYRALGTLDLIHLAGGGILGHPDGARAGVMS</sequence>
<dbReference type="InterPro" id="IPR033966">
    <property type="entry name" value="RuBisCO"/>
</dbReference>
<dbReference type="SUPFAM" id="SSF51649">
    <property type="entry name" value="RuBisCo, C-terminal domain"/>
    <property type="match status" value="1"/>
</dbReference>
<dbReference type="GO" id="GO:0016984">
    <property type="term" value="F:ribulose-bisphosphate carboxylase activity"/>
    <property type="evidence" value="ECO:0007669"/>
    <property type="project" value="InterPro"/>
</dbReference>
<dbReference type="Gene3D" id="3.30.70.150">
    <property type="entry name" value="RuBisCO large subunit, N-terminal domain"/>
    <property type="match status" value="1"/>
</dbReference>
<name>A0A3B0SM16_9ZZZZ</name>
<evidence type="ECO:0000256" key="2">
    <source>
        <dbReference type="ARBA" id="ARBA00022723"/>
    </source>
</evidence>
<comment type="cofactor">
    <cofactor evidence="1">
        <name>Mg(2+)</name>
        <dbReference type="ChEBI" id="CHEBI:18420"/>
    </cofactor>
</comment>
<dbReference type="CDD" id="cd08207">
    <property type="entry name" value="RLP_NonPhot"/>
    <property type="match status" value="1"/>
</dbReference>
<dbReference type="InterPro" id="IPR020878">
    <property type="entry name" value="RuBisCo_large_chain_AS"/>
</dbReference>
<reference evidence="6" key="1">
    <citation type="submission" date="2018-06" db="EMBL/GenBank/DDBJ databases">
        <authorList>
            <person name="Zhirakovskaya E."/>
        </authorList>
    </citation>
    <scope>NUCLEOTIDE SEQUENCE</scope>
</reference>
<evidence type="ECO:0000259" key="4">
    <source>
        <dbReference type="Pfam" id="PF00016"/>
    </source>
</evidence>
<feature type="non-terminal residue" evidence="6">
    <location>
        <position position="389"/>
    </location>
</feature>
<dbReference type="Gene3D" id="3.20.20.110">
    <property type="entry name" value="Ribulose bisphosphate carboxylase, large subunit, C-terminal domain"/>
    <property type="match status" value="1"/>
</dbReference>
<protein>
    <submittedName>
        <fullName evidence="6">Similar to ribulose-1,5-bisphosphate carboxylase, Type III</fullName>
    </submittedName>
</protein>
<accession>A0A3B0SM16</accession>
<dbReference type="PANTHER" id="PTHR42704:SF17">
    <property type="entry name" value="RIBULOSE BISPHOSPHATE CARBOXYLASE LARGE CHAIN"/>
    <property type="match status" value="1"/>
</dbReference>
<dbReference type="PANTHER" id="PTHR42704">
    <property type="entry name" value="RIBULOSE BISPHOSPHATE CARBOXYLASE"/>
    <property type="match status" value="1"/>
</dbReference>
<dbReference type="SFLD" id="SFLDS00014">
    <property type="entry name" value="RuBisCO"/>
    <property type="match status" value="1"/>
</dbReference>
<dbReference type="EMBL" id="UOEK01000396">
    <property type="protein sequence ID" value="VAW07311.1"/>
    <property type="molecule type" value="Genomic_DNA"/>
</dbReference>
<dbReference type="InterPro" id="IPR036376">
    <property type="entry name" value="RuBisCO_lsu_C_sf"/>
</dbReference>
<proteinExistence type="predicted"/>
<dbReference type="InterPro" id="IPR036422">
    <property type="entry name" value="RuBisCO_lsu_N_sf"/>
</dbReference>
<evidence type="ECO:0000259" key="5">
    <source>
        <dbReference type="Pfam" id="PF02788"/>
    </source>
</evidence>
<feature type="domain" description="Ribulose bisphosphate carboxylase large subunit C-terminal" evidence="4">
    <location>
        <begin position="142"/>
        <end position="389"/>
    </location>
</feature>
<dbReference type="GO" id="GO:0015977">
    <property type="term" value="P:carbon fixation"/>
    <property type="evidence" value="ECO:0007669"/>
    <property type="project" value="InterPro"/>
</dbReference>
<keyword evidence="3" id="KW-0460">Magnesium</keyword>